<dbReference type="KEGG" id="gom:D7316_04565"/>
<name>A0A3G8JSR4_9ACTN</name>
<feature type="transmembrane region" description="Helical" evidence="1">
    <location>
        <begin position="272"/>
        <end position="291"/>
    </location>
</feature>
<feature type="transmembrane region" description="Helical" evidence="1">
    <location>
        <begin position="228"/>
        <end position="248"/>
    </location>
</feature>
<dbReference type="AlphaFoldDB" id="A0A3G8JSR4"/>
<evidence type="ECO:0000256" key="1">
    <source>
        <dbReference type="SAM" id="Phobius"/>
    </source>
</evidence>
<sequence>MTILDAERPGDTRGFGDRLRDNILLRLVLRWVVLVGMAVFAYWSTLDAILVEAKSGTLITYLPAAVVLTLMACIGIGLRQGDEFPIYDRQTDIIVGTVTLVLSLCIEAMLTPRYASTYLSLHIDLLSMWLFLLGGAVMLFGLRPVARYRWAWFLLLSIFPLPYRILVITFGATRVAASIVMLILAVGAAAVAVGRTRRRGLAGAALAAVAGIMVLVALKVYAPDAPIYVYQWVPPVACVFVTGVVMYIDQRRDWGHLKPLERPLNPITAPDVLRGTIFTALVAVLITLIPVPDIRPSAGVTVPGLNMTPPLSVPSNWRQVSVKPYDVSSLYGPGAAATRQDLRQAEGDVKYDKFSRPRKVVVDAITTSRPLTLDVYSTIVDYNLVGDRFSRRVPVPLPHGMNGVLQTIVDDTNFLTYNRLVWRWNDGGVAQQVSLISVDDHEPDAIFPQPQLTLWRNVNSLITVLFRGNSVTEDKTPVFKDRDLLVMCASDLIETQIDKIGQVSS</sequence>
<accession>A0A3G8JSR4</accession>
<keyword evidence="1" id="KW-1133">Transmembrane helix</keyword>
<dbReference type="RefSeq" id="WP_124710241.1">
    <property type="nucleotide sequence ID" value="NZ_CP033972.1"/>
</dbReference>
<evidence type="ECO:0000313" key="2">
    <source>
        <dbReference type="EMBL" id="AZG47953.1"/>
    </source>
</evidence>
<keyword evidence="1" id="KW-0472">Membrane</keyword>
<organism evidence="2 3">
    <name type="scientific">Gordonia insulae</name>
    <dbReference type="NCBI Taxonomy" id="2420509"/>
    <lineage>
        <taxon>Bacteria</taxon>
        <taxon>Bacillati</taxon>
        <taxon>Actinomycetota</taxon>
        <taxon>Actinomycetes</taxon>
        <taxon>Mycobacteriales</taxon>
        <taxon>Gordoniaceae</taxon>
        <taxon>Gordonia</taxon>
    </lineage>
</organism>
<feature type="transmembrane region" description="Helical" evidence="1">
    <location>
        <begin position="201"/>
        <end position="222"/>
    </location>
</feature>
<dbReference type="EMBL" id="CP033972">
    <property type="protein sequence ID" value="AZG47953.1"/>
    <property type="molecule type" value="Genomic_DNA"/>
</dbReference>
<gene>
    <name evidence="2" type="ORF">D7316_04565</name>
</gene>
<dbReference type="OrthoDB" id="4659043at2"/>
<feature type="transmembrane region" description="Helical" evidence="1">
    <location>
        <begin position="175"/>
        <end position="194"/>
    </location>
</feature>
<reference evidence="2 3" key="1">
    <citation type="submission" date="2018-11" db="EMBL/GenBank/DDBJ databases">
        <title>Gordonia insulae sp. nov., isolated from an island soil.</title>
        <authorList>
            <person name="Kim Y.S."/>
            <person name="Kim S.B."/>
        </authorList>
    </citation>
    <scope>NUCLEOTIDE SEQUENCE [LARGE SCALE GENOMIC DNA]</scope>
    <source>
        <strain evidence="2 3">MMS17-SY073</strain>
    </source>
</reference>
<feature type="transmembrane region" description="Helical" evidence="1">
    <location>
        <begin position="90"/>
        <end position="110"/>
    </location>
</feature>
<dbReference type="Proteomes" id="UP000271469">
    <property type="component" value="Chromosome"/>
</dbReference>
<feature type="transmembrane region" description="Helical" evidence="1">
    <location>
        <begin position="58"/>
        <end position="78"/>
    </location>
</feature>
<feature type="transmembrane region" description="Helical" evidence="1">
    <location>
        <begin position="23"/>
        <end position="43"/>
    </location>
</feature>
<protein>
    <recommendedName>
        <fullName evidence="4">Transmembrane protein</fullName>
    </recommendedName>
</protein>
<keyword evidence="1" id="KW-0812">Transmembrane</keyword>
<proteinExistence type="predicted"/>
<keyword evidence="3" id="KW-1185">Reference proteome</keyword>
<evidence type="ECO:0000313" key="3">
    <source>
        <dbReference type="Proteomes" id="UP000271469"/>
    </source>
</evidence>
<feature type="transmembrane region" description="Helical" evidence="1">
    <location>
        <begin position="122"/>
        <end position="142"/>
    </location>
</feature>
<feature type="transmembrane region" description="Helical" evidence="1">
    <location>
        <begin position="149"/>
        <end position="169"/>
    </location>
</feature>
<evidence type="ECO:0008006" key="4">
    <source>
        <dbReference type="Google" id="ProtNLM"/>
    </source>
</evidence>